<organism evidence="1 2">
    <name type="scientific">Solanum bulbocastanum</name>
    <name type="common">Wild potato</name>
    <dbReference type="NCBI Taxonomy" id="147425"/>
    <lineage>
        <taxon>Eukaryota</taxon>
        <taxon>Viridiplantae</taxon>
        <taxon>Streptophyta</taxon>
        <taxon>Embryophyta</taxon>
        <taxon>Tracheophyta</taxon>
        <taxon>Spermatophyta</taxon>
        <taxon>Magnoliopsida</taxon>
        <taxon>eudicotyledons</taxon>
        <taxon>Gunneridae</taxon>
        <taxon>Pentapetalae</taxon>
        <taxon>asterids</taxon>
        <taxon>lamiids</taxon>
        <taxon>Solanales</taxon>
        <taxon>Solanaceae</taxon>
        <taxon>Solanoideae</taxon>
        <taxon>Solaneae</taxon>
        <taxon>Solanum</taxon>
    </lineage>
</organism>
<comment type="caution">
    <text evidence="1">The sequence shown here is derived from an EMBL/GenBank/DDBJ whole genome shotgun (WGS) entry which is preliminary data.</text>
</comment>
<dbReference type="Proteomes" id="UP001371456">
    <property type="component" value="Unassembled WGS sequence"/>
</dbReference>
<gene>
    <name evidence="1" type="ORF">RDI58_014492</name>
</gene>
<dbReference type="Pfam" id="PF05542">
    <property type="entry name" value="DUF760"/>
    <property type="match status" value="1"/>
</dbReference>
<reference evidence="1 2" key="1">
    <citation type="submission" date="2024-02" db="EMBL/GenBank/DDBJ databases">
        <title>de novo genome assembly of Solanum bulbocastanum strain 11H21.</title>
        <authorList>
            <person name="Hosaka A.J."/>
        </authorList>
    </citation>
    <scope>NUCLEOTIDE SEQUENCE [LARGE SCALE GENOMIC DNA]</scope>
    <source>
        <tissue evidence="1">Young leaves</tissue>
    </source>
</reference>
<evidence type="ECO:0000313" key="2">
    <source>
        <dbReference type="Proteomes" id="UP001371456"/>
    </source>
</evidence>
<dbReference type="InterPro" id="IPR008479">
    <property type="entry name" value="DUF760"/>
</dbReference>
<dbReference type="EMBL" id="JBANQN010000006">
    <property type="protein sequence ID" value="KAK6785967.1"/>
    <property type="molecule type" value="Genomic_DNA"/>
</dbReference>
<keyword evidence="2" id="KW-1185">Reference proteome</keyword>
<proteinExistence type="predicted"/>
<evidence type="ECO:0000313" key="1">
    <source>
        <dbReference type="EMBL" id="KAK6785967.1"/>
    </source>
</evidence>
<sequence length="186" mass="21678">MIASCCSDNNNGDENRMFNGLTAPLVPTTETGRLLSGFMQNEKELFYEFVEKELEKLRKEAFFTGWEDKWNMKDNWGLTQEKDYIRYVYGSSMLYGYFFKSASLRYHLEKSFDTTSSNLSFSSSRYLKQKSVPLIDTGSTSMSLIKGKKYDNFRSYVANFDNEIMKRGLCWRLLLLVLSFGMQNIT</sequence>
<accession>A0AAN8YB32</accession>
<dbReference type="AlphaFoldDB" id="A0AAN8YB32"/>
<dbReference type="InterPro" id="IPR038925">
    <property type="entry name" value="At3g17800-like"/>
</dbReference>
<protein>
    <submittedName>
        <fullName evidence="1">Uncharacterized protein</fullName>
    </submittedName>
</protein>
<dbReference type="PANTHER" id="PTHR31808">
    <property type="entry name" value="EXPRESSED PROTEIN"/>
    <property type="match status" value="1"/>
</dbReference>
<dbReference type="PANTHER" id="PTHR31808:SF11">
    <property type="match status" value="1"/>
</dbReference>
<name>A0AAN8YB32_SOLBU</name>